<dbReference type="InterPro" id="IPR013424">
    <property type="entry name" value="Ice-binding_C"/>
</dbReference>
<dbReference type="EMBL" id="CP051774">
    <property type="protein sequence ID" value="QJE98485.1"/>
    <property type="molecule type" value="Genomic_DNA"/>
</dbReference>
<accession>A0A858RP21</accession>
<gene>
    <name evidence="1" type="ORF">HHL09_22755</name>
</gene>
<organism evidence="1 2">
    <name type="scientific">Luteolibacter luteus</name>
    <dbReference type="NCBI Taxonomy" id="2728835"/>
    <lineage>
        <taxon>Bacteria</taxon>
        <taxon>Pseudomonadati</taxon>
        <taxon>Verrucomicrobiota</taxon>
        <taxon>Verrucomicrobiia</taxon>
        <taxon>Verrucomicrobiales</taxon>
        <taxon>Verrucomicrobiaceae</taxon>
        <taxon>Luteolibacter</taxon>
    </lineage>
</organism>
<name>A0A858RP21_9BACT</name>
<dbReference type="KEGG" id="luo:HHL09_22755"/>
<keyword evidence="2" id="KW-1185">Reference proteome</keyword>
<protein>
    <submittedName>
        <fullName evidence="1">PEP-CTERM sorting domain-containing protein</fullName>
    </submittedName>
</protein>
<proteinExistence type="predicted"/>
<sequence>MGTIQVTSFGGGSGEFFPTNPESFGGLGYSVTDTTLSNGDTLHLDSAIVFSPHNASAASGGLSGFSITFTLDSGTFAIGDVFGAGSLDYRSGNNRHTYFQPGSSFGGVESGTIPVPADGSASLLPVAGTEGLANGPLYTATGGTSELPLVVSGFGFFRLTENTNSFTTYFTSTGSPQGVALTFAVPEPSGALLGSVGGVMLLLRRRKRSAR</sequence>
<evidence type="ECO:0000313" key="1">
    <source>
        <dbReference type="EMBL" id="QJE98485.1"/>
    </source>
</evidence>
<reference evidence="1 2" key="1">
    <citation type="submission" date="2020-04" db="EMBL/GenBank/DDBJ databases">
        <title>Luteolibacter sp. G-1-1-1 isolated from soil.</title>
        <authorList>
            <person name="Dahal R.H."/>
        </authorList>
    </citation>
    <scope>NUCLEOTIDE SEQUENCE [LARGE SCALE GENOMIC DNA]</scope>
    <source>
        <strain evidence="1 2">G-1-1-1</strain>
    </source>
</reference>
<evidence type="ECO:0000313" key="2">
    <source>
        <dbReference type="Proteomes" id="UP000501812"/>
    </source>
</evidence>
<dbReference type="NCBIfam" id="TIGR02595">
    <property type="entry name" value="PEP_CTERM"/>
    <property type="match status" value="1"/>
</dbReference>
<dbReference type="AlphaFoldDB" id="A0A858RP21"/>
<dbReference type="Proteomes" id="UP000501812">
    <property type="component" value="Chromosome"/>
</dbReference>
<dbReference type="RefSeq" id="WP_169456971.1">
    <property type="nucleotide sequence ID" value="NZ_CP051774.1"/>
</dbReference>